<keyword evidence="3" id="KW-1185">Reference proteome</keyword>
<feature type="compositionally biased region" description="Basic and acidic residues" evidence="1">
    <location>
        <begin position="239"/>
        <end position="253"/>
    </location>
</feature>
<organism evidence="2 3">
    <name type="scientific">Trichoderma aggressivum f. europaeum</name>
    <dbReference type="NCBI Taxonomy" id="173218"/>
    <lineage>
        <taxon>Eukaryota</taxon>
        <taxon>Fungi</taxon>
        <taxon>Dikarya</taxon>
        <taxon>Ascomycota</taxon>
        <taxon>Pezizomycotina</taxon>
        <taxon>Sordariomycetes</taxon>
        <taxon>Hypocreomycetidae</taxon>
        <taxon>Hypocreales</taxon>
        <taxon>Hypocreaceae</taxon>
        <taxon>Trichoderma</taxon>
    </lineage>
</organism>
<feature type="region of interest" description="Disordered" evidence="1">
    <location>
        <begin position="239"/>
        <end position="284"/>
    </location>
</feature>
<gene>
    <name evidence="2" type="ORF">Triagg1_5318</name>
</gene>
<feature type="compositionally biased region" description="Basic and acidic residues" evidence="1">
    <location>
        <begin position="114"/>
        <end position="130"/>
    </location>
</feature>
<dbReference type="EMBL" id="JAWRVG010000018">
    <property type="protein sequence ID" value="KAK4073492.1"/>
    <property type="molecule type" value="Genomic_DNA"/>
</dbReference>
<comment type="caution">
    <text evidence="2">The sequence shown here is derived from an EMBL/GenBank/DDBJ whole genome shotgun (WGS) entry which is preliminary data.</text>
</comment>
<feature type="compositionally biased region" description="Low complexity" evidence="1">
    <location>
        <begin position="254"/>
        <end position="280"/>
    </location>
</feature>
<name>A0AAE1LZL0_9HYPO</name>
<dbReference type="Proteomes" id="UP001273209">
    <property type="component" value="Unassembled WGS sequence"/>
</dbReference>
<sequence>MTGTTSDHGGLYYIELIKSNLQFIHGKECFFEVLSQVKAPDQWKVSVLKTEGGFRTVLFSDSGVGLLNVLEKLHRKSAEKLDKFMADNTADAYAYVKRKEGEAAKAAKVSSSKDQAKETKEVKETKEKTPPKTPVPEAAVEPRDPRISSNSDSDSSDDFGPDSASVFVKSRRGQGMWRDRSIFDEPISIRCDPSLRSRSLLCPNYGPASSFYRISPSGRPEALDEIAIRGLLKADRELRRKERREEQAAKEAAKTASAPAVAPAQAAAPAPVPAPDTTKTQAQPQVAFATESQMTNDLERLALRSRAQKHRAEPLPAPKNVLVHIRWPEFGDAVVADECQLSVKEVQSHVRGMLKSHGSDLFNLTRPVNPLMFMSNQLANFSVAVKAINFDDQRFMLGPKVGDDLTKVSKDVESCKAIKIEVEVKYIL</sequence>
<dbReference type="RefSeq" id="XP_062755792.1">
    <property type="nucleotide sequence ID" value="XM_062899819.1"/>
</dbReference>
<dbReference type="AlphaFoldDB" id="A0AAE1LZL0"/>
<evidence type="ECO:0000256" key="1">
    <source>
        <dbReference type="SAM" id="MobiDB-lite"/>
    </source>
</evidence>
<dbReference type="GeneID" id="87919724"/>
<protein>
    <submittedName>
        <fullName evidence="2">Uncharacterized protein</fullName>
    </submittedName>
</protein>
<feature type="region of interest" description="Disordered" evidence="1">
    <location>
        <begin position="104"/>
        <end position="171"/>
    </location>
</feature>
<evidence type="ECO:0000313" key="2">
    <source>
        <dbReference type="EMBL" id="KAK4073492.1"/>
    </source>
</evidence>
<proteinExistence type="predicted"/>
<evidence type="ECO:0000313" key="3">
    <source>
        <dbReference type="Proteomes" id="UP001273209"/>
    </source>
</evidence>
<reference evidence="2" key="1">
    <citation type="submission" date="2023-11" db="EMBL/GenBank/DDBJ databases">
        <title>The genome sequences of three competitors of mushroom-forming fungi.</title>
        <authorList>
            <person name="Beijen E."/>
            <person name="Ohm R.A."/>
        </authorList>
    </citation>
    <scope>NUCLEOTIDE SEQUENCE</scope>
    <source>
        <strain evidence="2">CBS 100526</strain>
    </source>
</reference>
<accession>A0AAE1LZL0</accession>